<dbReference type="EMBL" id="CADCTZ010001860">
    <property type="protein sequence ID" value="CAA9426734.1"/>
    <property type="molecule type" value="Genomic_DNA"/>
</dbReference>
<feature type="domain" description="Methyltransferase" evidence="5">
    <location>
        <begin position="58"/>
        <end position="127"/>
    </location>
</feature>
<evidence type="ECO:0000256" key="1">
    <source>
        <dbReference type="ARBA" id="ARBA00022603"/>
    </source>
</evidence>
<dbReference type="InterPro" id="IPR029063">
    <property type="entry name" value="SAM-dependent_MTases_sf"/>
</dbReference>
<dbReference type="GO" id="GO:0032259">
    <property type="term" value="P:methylation"/>
    <property type="evidence" value="ECO:0007669"/>
    <property type="project" value="UniProtKB-KW"/>
</dbReference>
<dbReference type="PANTHER" id="PTHR13610">
    <property type="entry name" value="METHYLTRANSFERASE DOMAIN-CONTAINING PROTEIN"/>
    <property type="match status" value="1"/>
</dbReference>
<protein>
    <recommendedName>
        <fullName evidence="5">Methyltransferase domain-containing protein</fullName>
    </recommendedName>
</protein>
<dbReference type="Pfam" id="PF13649">
    <property type="entry name" value="Methyltransf_25"/>
    <property type="match status" value="1"/>
</dbReference>
<dbReference type="GO" id="GO:0016279">
    <property type="term" value="F:protein-lysine N-methyltransferase activity"/>
    <property type="evidence" value="ECO:0007669"/>
    <property type="project" value="InterPro"/>
</dbReference>
<gene>
    <name evidence="6" type="ORF">AVDCRST_MAG84-7538</name>
</gene>
<dbReference type="Gene3D" id="3.40.50.150">
    <property type="entry name" value="Vaccinia Virus protein VP39"/>
    <property type="match status" value="1"/>
</dbReference>
<keyword evidence="3" id="KW-0949">S-adenosyl-L-methionine</keyword>
<evidence type="ECO:0000313" key="6">
    <source>
        <dbReference type="EMBL" id="CAA9426734.1"/>
    </source>
</evidence>
<proteinExistence type="predicted"/>
<keyword evidence="1" id="KW-0489">Methyltransferase</keyword>
<accession>A0A6J4Q0B6</accession>
<reference evidence="6" key="1">
    <citation type="submission" date="2020-02" db="EMBL/GenBank/DDBJ databases">
        <authorList>
            <person name="Meier V. D."/>
        </authorList>
    </citation>
    <scope>NUCLEOTIDE SEQUENCE</scope>
    <source>
        <strain evidence="6">AVDCRST_MAG84</strain>
    </source>
</reference>
<keyword evidence="4" id="KW-0472">Membrane</keyword>
<dbReference type="SUPFAM" id="SSF53335">
    <property type="entry name" value="S-adenosyl-L-methionine-dependent methyltransferases"/>
    <property type="match status" value="1"/>
</dbReference>
<keyword evidence="4" id="KW-1133">Transmembrane helix</keyword>
<dbReference type="AlphaFoldDB" id="A0A6J4Q0B6"/>
<dbReference type="InterPro" id="IPR041698">
    <property type="entry name" value="Methyltransf_25"/>
</dbReference>
<sequence>MNKRYLQLGAIMATLAVFFGIFAYVRIKNSPDVPYVPTSPKIVNAMLELAQVGETDIVYDLGSGDGRIVIAAVKDFGAQRGAGVDIDAKLVGEATESARKAGVAEKTRFIEGNLFEQDFSEATVVTMYLLPEINLRLRPKILALKPGTRVVSHRFDMGDWQPEKTVEVEGRKIYLWRVPPAND</sequence>
<dbReference type="PANTHER" id="PTHR13610:SF11">
    <property type="entry name" value="METHYLTRANSFERASE DOMAIN-CONTAINING PROTEIN"/>
    <property type="match status" value="1"/>
</dbReference>
<evidence type="ECO:0000256" key="2">
    <source>
        <dbReference type="ARBA" id="ARBA00022679"/>
    </source>
</evidence>
<keyword evidence="2" id="KW-0808">Transferase</keyword>
<evidence type="ECO:0000256" key="3">
    <source>
        <dbReference type="ARBA" id="ARBA00022691"/>
    </source>
</evidence>
<dbReference type="InterPro" id="IPR026170">
    <property type="entry name" value="FAM173A/B"/>
</dbReference>
<name>A0A6J4Q0B6_9CYAN</name>
<dbReference type="CDD" id="cd02440">
    <property type="entry name" value="AdoMet_MTases"/>
    <property type="match status" value="1"/>
</dbReference>
<feature type="transmembrane region" description="Helical" evidence="4">
    <location>
        <begin position="6"/>
        <end position="25"/>
    </location>
</feature>
<evidence type="ECO:0000259" key="5">
    <source>
        <dbReference type="Pfam" id="PF13649"/>
    </source>
</evidence>
<organism evidence="6">
    <name type="scientific">uncultured Microcoleus sp</name>
    <dbReference type="NCBI Taxonomy" id="259945"/>
    <lineage>
        <taxon>Bacteria</taxon>
        <taxon>Bacillati</taxon>
        <taxon>Cyanobacteriota</taxon>
        <taxon>Cyanophyceae</taxon>
        <taxon>Oscillatoriophycideae</taxon>
        <taxon>Oscillatoriales</taxon>
        <taxon>Microcoleaceae</taxon>
        <taxon>Microcoleus</taxon>
        <taxon>environmental samples</taxon>
    </lineage>
</organism>
<keyword evidence="4" id="KW-0812">Transmembrane</keyword>
<evidence type="ECO:0000256" key="4">
    <source>
        <dbReference type="SAM" id="Phobius"/>
    </source>
</evidence>